<evidence type="ECO:0000256" key="1">
    <source>
        <dbReference type="ARBA" id="ARBA00001936"/>
    </source>
</evidence>
<protein>
    <submittedName>
        <fullName evidence="8">NUDIX domain protein</fullName>
    </submittedName>
</protein>
<dbReference type="PROSITE" id="PS51462">
    <property type="entry name" value="NUDIX"/>
    <property type="match status" value="1"/>
</dbReference>
<evidence type="ECO:0000313" key="8">
    <source>
        <dbReference type="EMBL" id="KQB83803.1"/>
    </source>
</evidence>
<dbReference type="InterPro" id="IPR015797">
    <property type="entry name" value="NUDIX_hydrolase-like_dom_sf"/>
</dbReference>
<comment type="cofactor">
    <cofactor evidence="1">
        <name>Mn(2+)</name>
        <dbReference type="ChEBI" id="CHEBI:29035"/>
    </cofactor>
</comment>
<evidence type="ECO:0000256" key="5">
    <source>
        <dbReference type="ARBA" id="ARBA00022842"/>
    </source>
</evidence>
<dbReference type="STRING" id="1544416.Cocul_01876"/>
<reference evidence="8 9" key="1">
    <citation type="submission" date="2015-10" db="EMBL/GenBank/DDBJ databases">
        <title>Corynebacteirum lowii and Corynebacterium oculi species nova, derived from human clinical disease and and emended description of Corynebacterium mastiditis.</title>
        <authorList>
            <person name="Bernard K."/>
            <person name="Pacheco A.L."/>
            <person name="Mcdougall C."/>
            <person name="Burtx T."/>
            <person name="Weibe D."/>
            <person name="Tyler S."/>
            <person name="Olson A.B."/>
            <person name="Cnockaert M."/>
            <person name="Eguchi H."/>
            <person name="Kuwahara T."/>
            <person name="Nakayama-Imaohji H."/>
            <person name="Boudewijins M."/>
            <person name="Van Hoecke F."/>
            <person name="Bernier A.-M."/>
            <person name="Vandamme P."/>
        </authorList>
    </citation>
    <scope>NUCLEOTIDE SEQUENCE [LARGE SCALE GENOMIC DNA]</scope>
    <source>
        <strain evidence="8 9">NML 130210</strain>
    </source>
</reference>
<keyword evidence="5" id="KW-0460">Magnesium</keyword>
<dbReference type="InterPro" id="IPR000086">
    <property type="entry name" value="NUDIX_hydrolase_dom"/>
</dbReference>
<dbReference type="Gene3D" id="3.90.79.10">
    <property type="entry name" value="Nucleoside Triphosphate Pyrophosphohydrolase"/>
    <property type="match status" value="1"/>
</dbReference>
<dbReference type="Proteomes" id="UP000050517">
    <property type="component" value="Unassembled WGS sequence"/>
</dbReference>
<dbReference type="EMBL" id="LKST01000003">
    <property type="protein sequence ID" value="KQB83803.1"/>
    <property type="molecule type" value="Genomic_DNA"/>
</dbReference>
<evidence type="ECO:0000313" key="9">
    <source>
        <dbReference type="Proteomes" id="UP000050517"/>
    </source>
</evidence>
<sequence>MDEPALLSATVLLVRDGAQGLEVWVQERVSTMPDYPGMTVFPGGRVDARDRGGDRDVWAGSSAENAARILGTNAHAAHGLVFAAVRELFEETGTLLAVHPNGNTVADASPYHEERLALESHRRSLTDVLATNDLRVHAGLLHPWARWVGTSEQGRVFDTFSFLAVRPVGQEPDGASPETDSAGWFSPRLLIEGWRHGLVRLVIPTWAQLMRLSRCATVVEAVAEAEGSDMTPVVGSPRHDPRYREFYSTPFHERI</sequence>
<keyword evidence="9" id="KW-1185">Reference proteome</keyword>
<keyword evidence="6" id="KW-0464">Manganese</keyword>
<dbReference type="OrthoDB" id="7183442at2"/>
<evidence type="ECO:0000256" key="6">
    <source>
        <dbReference type="ARBA" id="ARBA00023211"/>
    </source>
</evidence>
<dbReference type="RefSeq" id="WP_055122945.1">
    <property type="nucleotide sequence ID" value="NZ_LKST01000003.1"/>
</dbReference>
<proteinExistence type="predicted"/>
<dbReference type="GO" id="GO:0046872">
    <property type="term" value="F:metal ion binding"/>
    <property type="evidence" value="ECO:0007669"/>
    <property type="project" value="UniProtKB-KW"/>
</dbReference>
<gene>
    <name evidence="8" type="ORF">Cocul_01876</name>
</gene>
<dbReference type="PATRIC" id="fig|1544416.3.peg.1877"/>
<keyword evidence="3" id="KW-0479">Metal-binding</keyword>
<evidence type="ECO:0000256" key="3">
    <source>
        <dbReference type="ARBA" id="ARBA00022723"/>
    </source>
</evidence>
<evidence type="ECO:0000256" key="4">
    <source>
        <dbReference type="ARBA" id="ARBA00022801"/>
    </source>
</evidence>
<dbReference type="AlphaFoldDB" id="A0A0Q0YMT9"/>
<organism evidence="8 9">
    <name type="scientific">Corynebacterium oculi</name>
    <dbReference type="NCBI Taxonomy" id="1544416"/>
    <lineage>
        <taxon>Bacteria</taxon>
        <taxon>Bacillati</taxon>
        <taxon>Actinomycetota</taxon>
        <taxon>Actinomycetes</taxon>
        <taxon>Mycobacteriales</taxon>
        <taxon>Corynebacteriaceae</taxon>
        <taxon>Corynebacterium</taxon>
    </lineage>
</organism>
<accession>A0A0Q0YMT9</accession>
<dbReference type="SUPFAM" id="SSF55811">
    <property type="entry name" value="Nudix"/>
    <property type="match status" value="1"/>
</dbReference>
<dbReference type="CDD" id="cd18870">
    <property type="entry name" value="NUDIX_AcylCoAdiphos_Nudt19"/>
    <property type="match status" value="1"/>
</dbReference>
<keyword evidence="4" id="KW-0378">Hydrolase</keyword>
<dbReference type="GO" id="GO:0016818">
    <property type="term" value="F:hydrolase activity, acting on acid anhydrides, in phosphorus-containing anhydrides"/>
    <property type="evidence" value="ECO:0007669"/>
    <property type="project" value="InterPro"/>
</dbReference>
<feature type="domain" description="Nudix hydrolase" evidence="7">
    <location>
        <begin position="4"/>
        <end position="208"/>
    </location>
</feature>
<dbReference type="PANTHER" id="PTHR12318">
    <property type="entry name" value="TESTOSTERONE-REGULATED PROTEIN RP2"/>
    <property type="match status" value="1"/>
</dbReference>
<comment type="cofactor">
    <cofactor evidence="2">
        <name>Mg(2+)</name>
        <dbReference type="ChEBI" id="CHEBI:18420"/>
    </cofactor>
</comment>
<dbReference type="InterPro" id="IPR039121">
    <property type="entry name" value="NUDT19"/>
</dbReference>
<comment type="caution">
    <text evidence="8">The sequence shown here is derived from an EMBL/GenBank/DDBJ whole genome shotgun (WGS) entry which is preliminary data.</text>
</comment>
<name>A0A0Q0YMT9_9CORY</name>
<evidence type="ECO:0000256" key="2">
    <source>
        <dbReference type="ARBA" id="ARBA00001946"/>
    </source>
</evidence>
<dbReference type="PANTHER" id="PTHR12318:SF0">
    <property type="entry name" value="ACYL-COENZYME A DIPHOSPHATASE NUDT19"/>
    <property type="match status" value="1"/>
</dbReference>
<evidence type="ECO:0000259" key="7">
    <source>
        <dbReference type="PROSITE" id="PS51462"/>
    </source>
</evidence>